<comment type="cofactor">
    <cofactor evidence="1">
        <name>Mn(2+)</name>
        <dbReference type="ChEBI" id="CHEBI:29035"/>
    </cofactor>
</comment>
<dbReference type="Pfam" id="PF00491">
    <property type="entry name" value="Arginase"/>
    <property type="match status" value="1"/>
</dbReference>
<evidence type="ECO:0000256" key="8">
    <source>
        <dbReference type="ARBA" id="ARBA00023211"/>
    </source>
</evidence>
<dbReference type="PIRSF" id="PIRSF036979">
    <property type="entry name" value="Arginase"/>
    <property type="match status" value="1"/>
</dbReference>
<evidence type="ECO:0000256" key="5">
    <source>
        <dbReference type="ARBA" id="ARBA00022503"/>
    </source>
</evidence>
<dbReference type="PROSITE" id="PS51409">
    <property type="entry name" value="ARGINASE_2"/>
    <property type="match status" value="1"/>
</dbReference>
<evidence type="ECO:0000256" key="4">
    <source>
        <dbReference type="ARBA" id="ARBA00018123"/>
    </source>
</evidence>
<keyword evidence="11" id="KW-1185">Reference proteome</keyword>
<dbReference type="InterPro" id="IPR014033">
    <property type="entry name" value="Arginase"/>
</dbReference>
<keyword evidence="7" id="KW-0378">Hydrolase</keyword>
<dbReference type="PANTHER" id="PTHR43782:SF3">
    <property type="entry name" value="ARGINASE"/>
    <property type="match status" value="1"/>
</dbReference>
<proteinExistence type="inferred from homology"/>
<keyword evidence="5" id="KW-0056">Arginine metabolism</keyword>
<dbReference type="InterPro" id="IPR006035">
    <property type="entry name" value="Ureohydrolase"/>
</dbReference>
<gene>
    <name evidence="10" type="ORF">E5161_08475</name>
</gene>
<comment type="caution">
    <text evidence="10">The sequence shown here is derived from an EMBL/GenBank/DDBJ whole genome shotgun (WGS) entry which is preliminary data.</text>
</comment>
<evidence type="ECO:0000256" key="1">
    <source>
        <dbReference type="ARBA" id="ARBA00001936"/>
    </source>
</evidence>
<dbReference type="GO" id="GO:0004053">
    <property type="term" value="F:arginase activity"/>
    <property type="evidence" value="ECO:0007669"/>
    <property type="project" value="UniProtKB-EC"/>
</dbReference>
<evidence type="ECO:0000256" key="3">
    <source>
        <dbReference type="ARBA" id="ARBA00012168"/>
    </source>
</evidence>
<dbReference type="Gene3D" id="3.40.800.10">
    <property type="entry name" value="Ureohydrolase domain"/>
    <property type="match status" value="1"/>
</dbReference>
<dbReference type="AlphaFoldDB" id="A0A4U0FD72"/>
<dbReference type="PRINTS" id="PR00116">
    <property type="entry name" value="ARGINASE"/>
</dbReference>
<evidence type="ECO:0000256" key="2">
    <source>
        <dbReference type="ARBA" id="ARBA00005098"/>
    </source>
</evidence>
<dbReference type="SUPFAM" id="SSF52768">
    <property type="entry name" value="Arginase/deacetylase"/>
    <property type="match status" value="1"/>
</dbReference>
<evidence type="ECO:0000313" key="10">
    <source>
        <dbReference type="EMBL" id="TJY42863.1"/>
    </source>
</evidence>
<accession>A0A4U0FD72</accession>
<organism evidence="10 11">
    <name type="scientific">Cohnella pontilimi</name>
    <dbReference type="NCBI Taxonomy" id="2564100"/>
    <lineage>
        <taxon>Bacteria</taxon>
        <taxon>Bacillati</taxon>
        <taxon>Bacillota</taxon>
        <taxon>Bacilli</taxon>
        <taxon>Bacillales</taxon>
        <taxon>Paenibacillaceae</taxon>
        <taxon>Cohnella</taxon>
    </lineage>
</organism>
<dbReference type="GO" id="GO:0030145">
    <property type="term" value="F:manganese ion binding"/>
    <property type="evidence" value="ECO:0007669"/>
    <property type="project" value="TreeGrafter"/>
</dbReference>
<dbReference type="RefSeq" id="WP_136777282.1">
    <property type="nucleotide sequence ID" value="NZ_SUPK01000003.1"/>
</dbReference>
<evidence type="ECO:0000313" key="11">
    <source>
        <dbReference type="Proteomes" id="UP000309673"/>
    </source>
</evidence>
<dbReference type="EMBL" id="SUPK01000003">
    <property type="protein sequence ID" value="TJY42863.1"/>
    <property type="molecule type" value="Genomic_DNA"/>
</dbReference>
<keyword evidence="6" id="KW-0479">Metal-binding</keyword>
<dbReference type="GO" id="GO:0005737">
    <property type="term" value="C:cytoplasm"/>
    <property type="evidence" value="ECO:0007669"/>
    <property type="project" value="TreeGrafter"/>
</dbReference>
<evidence type="ECO:0000256" key="6">
    <source>
        <dbReference type="ARBA" id="ARBA00022723"/>
    </source>
</evidence>
<evidence type="ECO:0000256" key="7">
    <source>
        <dbReference type="ARBA" id="ARBA00022801"/>
    </source>
</evidence>
<dbReference type="PANTHER" id="PTHR43782">
    <property type="entry name" value="ARGINASE"/>
    <property type="match status" value="1"/>
</dbReference>
<protein>
    <recommendedName>
        <fullName evidence="4">Arginase</fullName>
        <ecNumber evidence="3">3.5.3.1</ecNumber>
    </recommendedName>
</protein>
<dbReference type="EC" id="3.5.3.1" evidence="3"/>
<comment type="pathway">
    <text evidence="2">Nitrogen metabolism; urea cycle; L-ornithine and urea from L-arginine: step 1/1.</text>
</comment>
<dbReference type="GO" id="GO:0006525">
    <property type="term" value="P:arginine metabolic process"/>
    <property type="evidence" value="ECO:0007669"/>
    <property type="project" value="UniProtKB-KW"/>
</dbReference>
<sequence length="274" mass="29037">MTAQTRKIKLFKVPFASGTSRPGTEHGADSLIEAGLGRMIRNLGLEMTEENFPVASDVEKVSSLLADRAASSVVEGAFPLVLGGDRSVSAGAVAGVTRGAGNTGLIWFDAHPSLLTAETSTTGFANGMALSSILSEGHVRKENVVLVGLRDVQPGEREWIRSEGLTCFTMHEIDRLGVEKVIEAALGVAGNGTDGIHVSLDADVLDPLEAPGVDWPVPGGLFFREAHFAFELLSESGRITSMDVTEVNPYLDEKRRTSKLIAGLIASLLGKKIL</sequence>
<dbReference type="OrthoDB" id="9789727at2"/>
<name>A0A4U0FD72_9BACL</name>
<evidence type="ECO:0000256" key="9">
    <source>
        <dbReference type="PROSITE-ProRule" id="PRU00742"/>
    </source>
</evidence>
<reference evidence="10 11" key="1">
    <citation type="submission" date="2019-04" db="EMBL/GenBank/DDBJ databases">
        <title>Cohnella sp. nov., isolated from soil.</title>
        <authorList>
            <person name="Kim W."/>
        </authorList>
    </citation>
    <scope>NUCLEOTIDE SEQUENCE [LARGE SCALE GENOMIC DNA]</scope>
    <source>
        <strain evidence="10 11">CAU 1483</strain>
    </source>
</reference>
<dbReference type="InterPro" id="IPR023696">
    <property type="entry name" value="Ureohydrolase_dom_sf"/>
</dbReference>
<comment type="similarity">
    <text evidence="9">Belongs to the arginase family.</text>
</comment>
<dbReference type="Proteomes" id="UP000309673">
    <property type="component" value="Unassembled WGS sequence"/>
</dbReference>
<keyword evidence="8" id="KW-0464">Manganese</keyword>
<dbReference type="CDD" id="cd09989">
    <property type="entry name" value="Arginase"/>
    <property type="match status" value="1"/>
</dbReference>